<proteinExistence type="predicted"/>
<reference evidence="1 2" key="1">
    <citation type="journal article" date="2014" name="Genome Biol. Evol.">
        <title>The secreted proteins of Achlya hypogyna and Thraustotheca clavata identify the ancestral oomycete secretome and reveal gene acquisitions by horizontal gene transfer.</title>
        <authorList>
            <person name="Misner I."/>
            <person name="Blouin N."/>
            <person name="Leonard G."/>
            <person name="Richards T.A."/>
            <person name="Lane C.E."/>
        </authorList>
    </citation>
    <scope>NUCLEOTIDE SEQUENCE [LARGE SCALE GENOMIC DNA]</scope>
    <source>
        <strain evidence="1 2">ATCC 34112</strain>
    </source>
</reference>
<dbReference type="Gene3D" id="1.10.238.10">
    <property type="entry name" value="EF-hand"/>
    <property type="match status" value="2"/>
</dbReference>
<dbReference type="InterPro" id="IPR011992">
    <property type="entry name" value="EF-hand-dom_pair"/>
</dbReference>
<evidence type="ECO:0000313" key="1">
    <source>
        <dbReference type="EMBL" id="OQS06129.1"/>
    </source>
</evidence>
<sequence>MSRDAFIELFTSFVHEIDENIGLDTDEACALLVRVRQVLDPLRFRVLHTKSSVQELEEKLSYAHDKLLVLDPACTGFISYRELERLLKNLHIEYDTMTLDRLLKKYDAFESGRVNYSSFLNNKKRIKEIKRPMHEEIEEIEACRVENAIAMLRVKLYEKKTSMKELYLQLNRERFGYLTIDELDFGLKKIGVMIPKAELEYIVQKCTKKESMLSLLDFCKLVESLPEDFKQKTLPIYTLEKNEIPPANKTKEREHNYLKEYLKNIVQIRGQSTKQFYHELCNGSNSVSIAAIENILWKWNCTNTKNDIVKLVGLYDTTGSGTLDYHEFVYMLQS</sequence>
<accession>A0A1W0A7F9</accession>
<evidence type="ECO:0000313" key="2">
    <source>
        <dbReference type="Proteomes" id="UP000243217"/>
    </source>
</evidence>
<dbReference type="OrthoDB" id="26525at2759"/>
<gene>
    <name evidence="1" type="ORF">THRCLA_01828</name>
</gene>
<evidence type="ECO:0008006" key="3">
    <source>
        <dbReference type="Google" id="ProtNLM"/>
    </source>
</evidence>
<dbReference type="PANTHER" id="PTHR20875:SF0">
    <property type="entry name" value="GH12158P"/>
    <property type="match status" value="1"/>
</dbReference>
<dbReference type="STRING" id="74557.A0A1W0A7F9"/>
<organism evidence="1 2">
    <name type="scientific">Thraustotheca clavata</name>
    <dbReference type="NCBI Taxonomy" id="74557"/>
    <lineage>
        <taxon>Eukaryota</taxon>
        <taxon>Sar</taxon>
        <taxon>Stramenopiles</taxon>
        <taxon>Oomycota</taxon>
        <taxon>Saprolegniomycetes</taxon>
        <taxon>Saprolegniales</taxon>
        <taxon>Achlyaceae</taxon>
        <taxon>Thraustotheca</taxon>
    </lineage>
</organism>
<comment type="caution">
    <text evidence="1">The sequence shown here is derived from an EMBL/GenBank/DDBJ whole genome shotgun (WGS) entry which is preliminary data.</text>
</comment>
<keyword evidence="2" id="KW-1185">Reference proteome</keyword>
<protein>
    <recommendedName>
        <fullName evidence="3">Calmodulin</fullName>
    </recommendedName>
</protein>
<dbReference type="InterPro" id="IPR052603">
    <property type="entry name" value="EFCB6"/>
</dbReference>
<dbReference type="PANTHER" id="PTHR20875">
    <property type="entry name" value="EF-HAND CALCIUM-BINDING DOMAIN-CONTAINING PROTEIN 6-RELATED"/>
    <property type="match status" value="1"/>
</dbReference>
<name>A0A1W0A7F9_9STRA</name>
<dbReference type="SUPFAM" id="SSF47473">
    <property type="entry name" value="EF-hand"/>
    <property type="match status" value="2"/>
</dbReference>
<dbReference type="Proteomes" id="UP000243217">
    <property type="component" value="Unassembled WGS sequence"/>
</dbReference>
<dbReference type="EMBL" id="JNBS01000372">
    <property type="protein sequence ID" value="OQS06129.1"/>
    <property type="molecule type" value="Genomic_DNA"/>
</dbReference>
<dbReference type="AlphaFoldDB" id="A0A1W0A7F9"/>